<sequence length="107" mass="11319">MRGERSKPAACSRSRRPVTTPLKPTALGTKAAMRKGAALGAGPVPDWRSSPDLRLPGATLVPAPLRRAGLRTCGGRRCFGGRGWGWGPWRRGPLRVLVGAVVGQRGI</sequence>
<evidence type="ECO:0000313" key="2">
    <source>
        <dbReference type="EnsemblPlants" id="Zm00001eb269730_P001"/>
    </source>
</evidence>
<dbReference type="Proteomes" id="UP000007305">
    <property type="component" value="Chromosome 6"/>
</dbReference>
<dbReference type="InParanoid" id="A0A804PVP1"/>
<name>A0A804PVP1_MAIZE</name>
<keyword evidence="3" id="KW-1185">Reference proteome</keyword>
<reference evidence="2" key="3">
    <citation type="submission" date="2021-05" db="UniProtKB">
        <authorList>
            <consortium name="EnsemblPlants"/>
        </authorList>
    </citation>
    <scope>IDENTIFICATION</scope>
    <source>
        <strain evidence="2">cv. B73</strain>
    </source>
</reference>
<reference evidence="3" key="1">
    <citation type="journal article" date="2009" name="Science">
        <title>The B73 maize genome: complexity, diversity, and dynamics.</title>
        <authorList>
            <person name="Schnable P.S."/>
            <person name="Ware D."/>
            <person name="Fulton R.S."/>
            <person name="Stein J.C."/>
            <person name="Wei F."/>
            <person name="Pasternak S."/>
            <person name="Liang C."/>
            <person name="Zhang J."/>
            <person name="Fulton L."/>
            <person name="Graves T.A."/>
            <person name="Minx P."/>
            <person name="Reily A.D."/>
            <person name="Courtney L."/>
            <person name="Kruchowski S.S."/>
            <person name="Tomlinson C."/>
            <person name="Strong C."/>
            <person name="Delehaunty K."/>
            <person name="Fronick C."/>
            <person name="Courtney B."/>
            <person name="Rock S.M."/>
            <person name="Belter E."/>
            <person name="Du F."/>
            <person name="Kim K."/>
            <person name="Abbott R.M."/>
            <person name="Cotton M."/>
            <person name="Levy A."/>
            <person name="Marchetto P."/>
            <person name="Ochoa K."/>
            <person name="Jackson S.M."/>
            <person name="Gillam B."/>
            <person name="Chen W."/>
            <person name="Yan L."/>
            <person name="Higginbotham J."/>
            <person name="Cardenas M."/>
            <person name="Waligorski J."/>
            <person name="Applebaum E."/>
            <person name="Phelps L."/>
            <person name="Falcone J."/>
            <person name="Kanchi K."/>
            <person name="Thane T."/>
            <person name="Scimone A."/>
            <person name="Thane N."/>
            <person name="Henke J."/>
            <person name="Wang T."/>
            <person name="Ruppert J."/>
            <person name="Shah N."/>
            <person name="Rotter K."/>
            <person name="Hodges J."/>
            <person name="Ingenthron E."/>
            <person name="Cordes M."/>
            <person name="Kohlberg S."/>
            <person name="Sgro J."/>
            <person name="Delgado B."/>
            <person name="Mead K."/>
            <person name="Chinwalla A."/>
            <person name="Leonard S."/>
            <person name="Crouse K."/>
            <person name="Collura K."/>
            <person name="Kudrna D."/>
            <person name="Currie J."/>
            <person name="He R."/>
            <person name="Angelova A."/>
            <person name="Rajasekar S."/>
            <person name="Mueller T."/>
            <person name="Lomeli R."/>
            <person name="Scara G."/>
            <person name="Ko A."/>
            <person name="Delaney K."/>
            <person name="Wissotski M."/>
            <person name="Lopez G."/>
            <person name="Campos D."/>
            <person name="Braidotti M."/>
            <person name="Ashley E."/>
            <person name="Golser W."/>
            <person name="Kim H."/>
            <person name="Lee S."/>
            <person name="Lin J."/>
            <person name="Dujmic Z."/>
            <person name="Kim W."/>
            <person name="Talag J."/>
            <person name="Zuccolo A."/>
            <person name="Fan C."/>
            <person name="Sebastian A."/>
            <person name="Kramer M."/>
            <person name="Spiegel L."/>
            <person name="Nascimento L."/>
            <person name="Zutavern T."/>
            <person name="Miller B."/>
            <person name="Ambroise C."/>
            <person name="Muller S."/>
            <person name="Spooner W."/>
            <person name="Narechania A."/>
            <person name="Ren L."/>
            <person name="Wei S."/>
            <person name="Kumari S."/>
            <person name="Faga B."/>
            <person name="Levy M.J."/>
            <person name="McMahan L."/>
            <person name="Van Buren P."/>
            <person name="Vaughn M.W."/>
            <person name="Ying K."/>
            <person name="Yeh C.-T."/>
            <person name="Emrich S.J."/>
            <person name="Jia Y."/>
            <person name="Kalyanaraman A."/>
            <person name="Hsia A.-P."/>
            <person name="Barbazuk W.B."/>
            <person name="Baucom R.S."/>
            <person name="Brutnell T.P."/>
            <person name="Carpita N.C."/>
            <person name="Chaparro C."/>
            <person name="Chia J.-M."/>
            <person name="Deragon J.-M."/>
            <person name="Estill J.C."/>
            <person name="Fu Y."/>
            <person name="Jeddeloh J.A."/>
            <person name="Han Y."/>
            <person name="Lee H."/>
            <person name="Li P."/>
            <person name="Lisch D.R."/>
            <person name="Liu S."/>
            <person name="Liu Z."/>
            <person name="Nagel D.H."/>
            <person name="McCann M.C."/>
            <person name="SanMiguel P."/>
            <person name="Myers A.M."/>
            <person name="Nettleton D."/>
            <person name="Nguyen J."/>
            <person name="Penning B.W."/>
            <person name="Ponnala L."/>
            <person name="Schneider K.L."/>
            <person name="Schwartz D.C."/>
            <person name="Sharma A."/>
            <person name="Soderlund C."/>
            <person name="Springer N.M."/>
            <person name="Sun Q."/>
            <person name="Wang H."/>
            <person name="Waterman M."/>
            <person name="Westerman R."/>
            <person name="Wolfgruber T.K."/>
            <person name="Yang L."/>
            <person name="Yu Y."/>
            <person name="Zhang L."/>
            <person name="Zhou S."/>
            <person name="Zhu Q."/>
            <person name="Bennetzen J.L."/>
            <person name="Dawe R.K."/>
            <person name="Jiang J."/>
            <person name="Jiang N."/>
            <person name="Presting G.G."/>
            <person name="Wessler S.R."/>
            <person name="Aluru S."/>
            <person name="Martienssen R.A."/>
            <person name="Clifton S.W."/>
            <person name="McCombie W.R."/>
            <person name="Wing R.A."/>
            <person name="Wilson R.K."/>
        </authorList>
    </citation>
    <scope>NUCLEOTIDE SEQUENCE [LARGE SCALE GENOMIC DNA]</scope>
    <source>
        <strain evidence="3">cv. B73</strain>
    </source>
</reference>
<evidence type="ECO:0000256" key="1">
    <source>
        <dbReference type="SAM" id="MobiDB-lite"/>
    </source>
</evidence>
<proteinExistence type="predicted"/>
<accession>A0A804PVP1</accession>
<organism evidence="2 3">
    <name type="scientific">Zea mays</name>
    <name type="common">Maize</name>
    <dbReference type="NCBI Taxonomy" id="4577"/>
    <lineage>
        <taxon>Eukaryota</taxon>
        <taxon>Viridiplantae</taxon>
        <taxon>Streptophyta</taxon>
        <taxon>Embryophyta</taxon>
        <taxon>Tracheophyta</taxon>
        <taxon>Spermatophyta</taxon>
        <taxon>Magnoliopsida</taxon>
        <taxon>Liliopsida</taxon>
        <taxon>Poales</taxon>
        <taxon>Poaceae</taxon>
        <taxon>PACMAD clade</taxon>
        <taxon>Panicoideae</taxon>
        <taxon>Andropogonodae</taxon>
        <taxon>Andropogoneae</taxon>
        <taxon>Tripsacinae</taxon>
        <taxon>Zea</taxon>
    </lineage>
</organism>
<reference evidence="2" key="2">
    <citation type="submission" date="2019-07" db="EMBL/GenBank/DDBJ databases">
        <authorList>
            <person name="Seetharam A."/>
            <person name="Woodhouse M."/>
            <person name="Cannon E."/>
        </authorList>
    </citation>
    <scope>NUCLEOTIDE SEQUENCE [LARGE SCALE GENOMIC DNA]</scope>
    <source>
        <strain evidence="2">cv. B73</strain>
    </source>
</reference>
<evidence type="ECO:0000313" key="3">
    <source>
        <dbReference type="Proteomes" id="UP000007305"/>
    </source>
</evidence>
<protein>
    <submittedName>
        <fullName evidence="2">Uncharacterized protein</fullName>
    </submittedName>
</protein>
<dbReference type="AlphaFoldDB" id="A0A804PVP1"/>
<dbReference type="Gramene" id="Zm00001eb269730_T001">
    <property type="protein sequence ID" value="Zm00001eb269730_P001"/>
    <property type="gene ID" value="Zm00001eb269730"/>
</dbReference>
<dbReference type="EnsemblPlants" id="Zm00001eb269730_T001">
    <property type="protein sequence ID" value="Zm00001eb269730_P001"/>
    <property type="gene ID" value="Zm00001eb269730"/>
</dbReference>
<feature type="region of interest" description="Disordered" evidence="1">
    <location>
        <begin position="1"/>
        <end position="29"/>
    </location>
</feature>